<proteinExistence type="predicted"/>
<dbReference type="Gene3D" id="3.20.20.220">
    <property type="match status" value="1"/>
</dbReference>
<dbReference type="KEGG" id="dze:Dd1591_0210"/>
<accession>C6CGN4</accession>
<dbReference type="STRING" id="561229.Dd1591_0210"/>
<dbReference type="OrthoDB" id="1401444at2"/>
<dbReference type="EMBL" id="CP001655">
    <property type="protein sequence ID" value="ACT05103.1"/>
    <property type="molecule type" value="Genomic_DNA"/>
</dbReference>
<dbReference type="InterPro" id="IPR002872">
    <property type="entry name" value="Proline_DH_dom"/>
</dbReference>
<dbReference type="RefSeq" id="WP_012767993.1">
    <property type="nucleotide sequence ID" value="NC_012912.1"/>
</dbReference>
<evidence type="ECO:0000313" key="3">
    <source>
        <dbReference type="EMBL" id="ACT05103.1"/>
    </source>
</evidence>
<dbReference type="eggNOG" id="COG0506">
    <property type="taxonomic scope" value="Bacteria"/>
</dbReference>
<evidence type="ECO:0000259" key="2">
    <source>
        <dbReference type="Pfam" id="PF01619"/>
    </source>
</evidence>
<dbReference type="GO" id="GO:0004657">
    <property type="term" value="F:proline dehydrogenase activity"/>
    <property type="evidence" value="ECO:0007669"/>
    <property type="project" value="UniProtKB-EC"/>
</dbReference>
<keyword evidence="1 3" id="KW-0560">Oxidoreductase</keyword>
<sequence>MEKINTASVFARYRTRTLTFKLLSSALLGNNKTRKIAIYALKKALHISKGTTLKIINGIYFGGETLHQVKNTTSILKEENINSIIDYAIEGENTDSVYNDVMNQTFSLIDLAAENKNIPFVVIKPSSLGSIALYQAITFGKALTPEQSQEWNLVMKRYIDIFDSASEKNVKIMIDAEQSWIQPAVDNFIIEMMKTYNRSYPLLTLTLQFYCKDKLKKLKDYYTQASNDNFHLGIKLVRGAYLEEEKRFNHGYCFAEKTETDNNYNSAIAFIAEHTDRISPFFATHNERSLELIRQSQTLKKNIWLGQLYGMGDHITWSLMHEGFAVCKYIPFGPLKKSLPYLLRRIEENAIPSATFVTERKLIRKELHRRMKRHVL</sequence>
<name>C6CGN4_DICC1</name>
<dbReference type="Pfam" id="PF01619">
    <property type="entry name" value="Pro_dh"/>
    <property type="match status" value="1"/>
</dbReference>
<dbReference type="GO" id="GO:0006562">
    <property type="term" value="P:L-proline catabolic process"/>
    <property type="evidence" value="ECO:0007669"/>
    <property type="project" value="InterPro"/>
</dbReference>
<dbReference type="SUPFAM" id="SSF51730">
    <property type="entry name" value="FAD-linked oxidoreductase"/>
    <property type="match status" value="1"/>
</dbReference>
<evidence type="ECO:0000313" key="4">
    <source>
        <dbReference type="Proteomes" id="UP000002735"/>
    </source>
</evidence>
<dbReference type="Proteomes" id="UP000002735">
    <property type="component" value="Chromosome"/>
</dbReference>
<evidence type="ECO:0000256" key="1">
    <source>
        <dbReference type="ARBA" id="ARBA00023002"/>
    </source>
</evidence>
<feature type="domain" description="Proline dehydrogenase" evidence="2">
    <location>
        <begin position="71"/>
        <end position="350"/>
    </location>
</feature>
<organism evidence="3 4">
    <name type="scientific">Dickeya chrysanthemi (strain Ech1591)</name>
    <name type="common">Dickeya zeae (strain Ech1591)</name>
    <dbReference type="NCBI Taxonomy" id="561229"/>
    <lineage>
        <taxon>Bacteria</taxon>
        <taxon>Pseudomonadati</taxon>
        <taxon>Pseudomonadota</taxon>
        <taxon>Gammaproteobacteria</taxon>
        <taxon>Enterobacterales</taxon>
        <taxon>Pectobacteriaceae</taxon>
        <taxon>Dickeya</taxon>
    </lineage>
</organism>
<dbReference type="GeneID" id="45078345"/>
<dbReference type="EC" id="1.5.5.2" evidence="3"/>
<dbReference type="PANTHER" id="PTHR13914:SF0">
    <property type="entry name" value="PROLINE DEHYDROGENASE 1, MITOCHONDRIAL"/>
    <property type="match status" value="1"/>
</dbReference>
<gene>
    <name evidence="3" type="ordered locus">Dd1591_0210</name>
</gene>
<dbReference type="AlphaFoldDB" id="C6CGN4"/>
<dbReference type="PANTHER" id="PTHR13914">
    <property type="entry name" value="PROLINE OXIDASE"/>
    <property type="match status" value="1"/>
</dbReference>
<dbReference type="InterPro" id="IPR029041">
    <property type="entry name" value="FAD-linked_oxidoreductase-like"/>
</dbReference>
<dbReference type="InterPro" id="IPR015659">
    <property type="entry name" value="Proline_oxidase"/>
</dbReference>
<reference evidence="3 4" key="1">
    <citation type="submission" date="2009-06" db="EMBL/GenBank/DDBJ databases">
        <title>Complete sequence of Dickeya zeae Ech1591.</title>
        <authorList>
            <consortium name="US DOE Joint Genome Institute"/>
            <person name="Lucas S."/>
            <person name="Copeland A."/>
            <person name="Lapidus A."/>
            <person name="Glavina del Rio T."/>
            <person name="Tice H."/>
            <person name="Bruce D."/>
            <person name="Goodwin L."/>
            <person name="Pitluck S."/>
            <person name="Chertkov O."/>
            <person name="Brettin T."/>
            <person name="Detter J.C."/>
            <person name="Han C."/>
            <person name="Larimer F."/>
            <person name="Land M."/>
            <person name="Hauser L."/>
            <person name="Kyrpides N."/>
            <person name="Ovchinnikova G."/>
            <person name="Balakrishnan V."/>
            <person name="Glasner J."/>
            <person name="Perna N.T."/>
        </authorList>
    </citation>
    <scope>NUCLEOTIDE SEQUENCE [LARGE SCALE GENOMIC DNA]</scope>
    <source>
        <strain evidence="3 4">Ech1591</strain>
    </source>
</reference>
<protein>
    <submittedName>
        <fullName evidence="3">Proline dehydrogenase</fullName>
        <ecNumber evidence="3">1.5.5.2</ecNumber>
    </submittedName>
</protein>
<dbReference type="HOGENOM" id="CLU_018202_3_0_6"/>